<gene>
    <name evidence="2" type="ORF">QQS21_011725</name>
</gene>
<feature type="region of interest" description="Disordered" evidence="1">
    <location>
        <begin position="56"/>
        <end position="110"/>
    </location>
</feature>
<feature type="non-terminal residue" evidence="2">
    <location>
        <position position="1"/>
    </location>
</feature>
<accession>A0AAJ0FNA9</accession>
<feature type="compositionally biased region" description="Basic and acidic residues" evidence="1">
    <location>
        <begin position="101"/>
        <end position="110"/>
    </location>
</feature>
<dbReference type="AlphaFoldDB" id="A0AAJ0FNA9"/>
<protein>
    <submittedName>
        <fullName evidence="2">Uncharacterized protein</fullName>
    </submittedName>
</protein>
<evidence type="ECO:0000256" key="1">
    <source>
        <dbReference type="SAM" id="MobiDB-lite"/>
    </source>
</evidence>
<evidence type="ECO:0000313" key="3">
    <source>
        <dbReference type="Proteomes" id="UP001251528"/>
    </source>
</evidence>
<organism evidence="2 3">
    <name type="scientific">Conoideocrella luteorostrata</name>
    <dbReference type="NCBI Taxonomy" id="1105319"/>
    <lineage>
        <taxon>Eukaryota</taxon>
        <taxon>Fungi</taxon>
        <taxon>Dikarya</taxon>
        <taxon>Ascomycota</taxon>
        <taxon>Pezizomycotina</taxon>
        <taxon>Sordariomycetes</taxon>
        <taxon>Hypocreomycetidae</taxon>
        <taxon>Hypocreales</taxon>
        <taxon>Clavicipitaceae</taxon>
        <taxon>Conoideocrella</taxon>
    </lineage>
</organism>
<name>A0AAJ0FNA9_9HYPO</name>
<dbReference type="Proteomes" id="UP001251528">
    <property type="component" value="Unassembled WGS sequence"/>
</dbReference>
<comment type="caution">
    <text evidence="2">The sequence shown here is derived from an EMBL/GenBank/DDBJ whole genome shotgun (WGS) entry which is preliminary data.</text>
</comment>
<feature type="compositionally biased region" description="Polar residues" evidence="1">
    <location>
        <begin position="79"/>
        <end position="89"/>
    </location>
</feature>
<sequence>NKVIVTRDVIFDKACIFEDKLPDRELMHSIDELIEKVGIPEGLQGLEDELAAENIDEIESTISHTDESESDVQDEIVVNTGQSQENSAASECDDFNDDSDEGYRTESEVS</sequence>
<feature type="compositionally biased region" description="Acidic residues" evidence="1">
    <location>
        <begin position="91"/>
        <end position="100"/>
    </location>
</feature>
<reference evidence="2" key="1">
    <citation type="submission" date="2023-06" db="EMBL/GenBank/DDBJ databases">
        <title>Conoideocrella luteorostrata (Hypocreales: Clavicipitaceae), a potential biocontrol fungus for elongate hemlock scale in United States Christmas tree production areas.</title>
        <authorList>
            <person name="Barrett H."/>
            <person name="Lovett B."/>
            <person name="Macias A.M."/>
            <person name="Stajich J.E."/>
            <person name="Kasson M.T."/>
        </authorList>
    </citation>
    <scope>NUCLEOTIDE SEQUENCE</scope>
    <source>
        <strain evidence="2">ARSEF 14590</strain>
    </source>
</reference>
<proteinExistence type="predicted"/>
<keyword evidence="3" id="KW-1185">Reference proteome</keyword>
<dbReference type="EMBL" id="JASWJB010000419">
    <property type="protein sequence ID" value="KAK2590592.1"/>
    <property type="molecule type" value="Genomic_DNA"/>
</dbReference>
<evidence type="ECO:0000313" key="2">
    <source>
        <dbReference type="EMBL" id="KAK2590592.1"/>
    </source>
</evidence>